<feature type="region of interest" description="Disordered" evidence="1">
    <location>
        <begin position="82"/>
        <end position="224"/>
    </location>
</feature>
<evidence type="ECO:0000313" key="4">
    <source>
        <dbReference type="EMBL" id="OAA58259.1"/>
    </source>
</evidence>
<accession>A0A167R4B0</accession>
<gene>
    <name evidence="4" type="ORF">ISF_06798</name>
</gene>
<keyword evidence="5" id="KW-1185">Reference proteome</keyword>
<keyword evidence="2" id="KW-0732">Signal</keyword>
<dbReference type="RefSeq" id="XP_018702442.1">
    <property type="nucleotide sequence ID" value="XM_018850402.1"/>
</dbReference>
<dbReference type="EMBL" id="AZHB01000018">
    <property type="protein sequence ID" value="OAA58259.1"/>
    <property type="molecule type" value="Genomic_DNA"/>
</dbReference>
<dbReference type="InterPro" id="IPR018871">
    <property type="entry name" value="GLEYA_adhesin_domain"/>
</dbReference>
<name>A0A167R4B0_CORFA</name>
<sequence>MALISLVKTLTFAVLFQHVAALDVHLGLDLDLSGGGHGEHKPPAITTITIPYLGGHKTTTVITHCGITTVVVETPLITATCSWTTSTKPPTTTSSTSKSTSHPTTTIHTTTSVPPTTSTSESTTSTRTITTTSKPTTTSRPPITSTSESTTSTQPTTTSKPTTTSLPATTSTSESTTSTQPTTTSNPTTTSLPATTSTSECTTSTQPTTTTTTTHVPAPTPGGPCPLIKPGCPASGLNIDYYSNPFAGYSRQGSLPWSYYITQRLRPLASALTNIVFFPQDAGPPATFPLVYPSPAVPNAAYAIGWTKQTNGGIVVDANNFTLVYTGFYHAPETGRYSLCTTSDNENDVFFGHGSAFSCVDGATDPGARPLVVATWEGDGNRPRCAEVNMVRGEWYPLRSVMGNWAGPSAVELTIKTPSETVEQRKHDFSGKAYPHHCGLFI</sequence>
<comment type="caution">
    <text evidence="4">The sequence shown here is derived from an EMBL/GenBank/DDBJ whole genome shotgun (WGS) entry which is preliminary data.</text>
</comment>
<feature type="signal peptide" evidence="2">
    <location>
        <begin position="1"/>
        <end position="21"/>
    </location>
</feature>
<reference evidence="4 5" key="1">
    <citation type="journal article" date="2016" name="Genome Biol. Evol.">
        <title>Divergent and convergent evolution of fungal pathogenicity.</title>
        <authorList>
            <person name="Shang Y."/>
            <person name="Xiao G."/>
            <person name="Zheng P."/>
            <person name="Cen K."/>
            <person name="Zhan S."/>
            <person name="Wang C."/>
        </authorList>
    </citation>
    <scope>NUCLEOTIDE SEQUENCE [LARGE SCALE GENOMIC DNA]</scope>
    <source>
        <strain evidence="4 5">ARSEF 2679</strain>
    </source>
</reference>
<evidence type="ECO:0000256" key="1">
    <source>
        <dbReference type="SAM" id="MobiDB-lite"/>
    </source>
</evidence>
<proteinExistence type="predicted"/>
<feature type="compositionally biased region" description="Low complexity" evidence="1">
    <location>
        <begin position="84"/>
        <end position="217"/>
    </location>
</feature>
<evidence type="ECO:0000259" key="3">
    <source>
        <dbReference type="PROSITE" id="PS51820"/>
    </source>
</evidence>
<evidence type="ECO:0000313" key="5">
    <source>
        <dbReference type="Proteomes" id="UP000076744"/>
    </source>
</evidence>
<dbReference type="Proteomes" id="UP000076744">
    <property type="component" value="Unassembled WGS sequence"/>
</dbReference>
<protein>
    <submittedName>
        <fullName evidence="4">GLEYA adhesin domain protein</fullName>
    </submittedName>
</protein>
<feature type="chain" id="PRO_5007891779" evidence="2">
    <location>
        <begin position="22"/>
        <end position="442"/>
    </location>
</feature>
<organism evidence="4 5">
    <name type="scientific">Cordyceps fumosorosea (strain ARSEF 2679)</name>
    <name type="common">Isaria fumosorosea</name>
    <dbReference type="NCBI Taxonomy" id="1081104"/>
    <lineage>
        <taxon>Eukaryota</taxon>
        <taxon>Fungi</taxon>
        <taxon>Dikarya</taxon>
        <taxon>Ascomycota</taxon>
        <taxon>Pezizomycotina</taxon>
        <taxon>Sordariomycetes</taxon>
        <taxon>Hypocreomycetidae</taxon>
        <taxon>Hypocreales</taxon>
        <taxon>Cordycipitaceae</taxon>
        <taxon>Cordyceps</taxon>
    </lineage>
</organism>
<dbReference type="AlphaFoldDB" id="A0A167R4B0"/>
<dbReference type="Pfam" id="PF10528">
    <property type="entry name" value="GLEYA"/>
    <property type="match status" value="1"/>
</dbReference>
<dbReference type="OrthoDB" id="4792629at2759"/>
<feature type="domain" description="PA14" evidence="3">
    <location>
        <begin position="267"/>
        <end position="430"/>
    </location>
</feature>
<dbReference type="GeneID" id="30023090"/>
<dbReference type="Gene3D" id="2.60.120.1560">
    <property type="match status" value="1"/>
</dbReference>
<dbReference type="PROSITE" id="PS51820">
    <property type="entry name" value="PA14"/>
    <property type="match status" value="1"/>
</dbReference>
<dbReference type="InterPro" id="IPR037524">
    <property type="entry name" value="PA14/GLEYA"/>
</dbReference>
<evidence type="ECO:0000256" key="2">
    <source>
        <dbReference type="SAM" id="SignalP"/>
    </source>
</evidence>